<keyword evidence="1" id="KW-1133">Transmembrane helix</keyword>
<name>A0A1V1I0W4_9FIRM</name>
<evidence type="ECO:0000256" key="1">
    <source>
        <dbReference type="SAM" id="Phobius"/>
    </source>
</evidence>
<keyword evidence="1" id="KW-0472">Membrane</keyword>
<protein>
    <submittedName>
        <fullName evidence="2">Uncharacterized protein</fullName>
    </submittedName>
</protein>
<keyword evidence="1" id="KW-0812">Transmembrane</keyword>
<feature type="transmembrane region" description="Helical" evidence="1">
    <location>
        <begin position="27"/>
        <end position="44"/>
    </location>
</feature>
<dbReference type="Proteomes" id="UP000245622">
    <property type="component" value="Chromosome 1"/>
</dbReference>
<dbReference type="AlphaFoldDB" id="A0A1V1I0W4"/>
<sequence>MRRFIYFVVLMISITPVLTHILEKNYIVAIVYGIFFIFILHPFIKKFMAKSNYYG</sequence>
<keyword evidence="3" id="KW-1185">Reference proteome</keyword>
<proteinExistence type="predicted"/>
<gene>
    <name evidence="2" type="ORF">CRIB_287</name>
</gene>
<evidence type="ECO:0000313" key="3">
    <source>
        <dbReference type="Proteomes" id="UP000245622"/>
    </source>
</evidence>
<dbReference type="EMBL" id="LN555523">
    <property type="protein sequence ID" value="CED93044.1"/>
    <property type="molecule type" value="Genomic_DNA"/>
</dbReference>
<feature type="transmembrane region" description="Helical" evidence="1">
    <location>
        <begin position="5"/>
        <end position="21"/>
    </location>
</feature>
<dbReference type="GeneID" id="82204466"/>
<dbReference type="RefSeq" id="WP_180702794.1">
    <property type="nucleotide sequence ID" value="NZ_CAJUCR010000033.1"/>
</dbReference>
<reference evidence="2 3" key="1">
    <citation type="submission" date="2014-04" db="EMBL/GenBank/DDBJ databases">
        <authorList>
            <person name="Hornung B.V."/>
        </authorList>
    </citation>
    <scope>NUCLEOTIDE SEQUENCE [LARGE SCALE GENOMIC DNA]</scope>
    <source>
        <strain evidence="2 3">CRIB</strain>
    </source>
</reference>
<organism evidence="2 3">
    <name type="scientific">Romboutsia ilealis</name>
    <dbReference type="NCBI Taxonomy" id="1115758"/>
    <lineage>
        <taxon>Bacteria</taxon>
        <taxon>Bacillati</taxon>
        <taxon>Bacillota</taxon>
        <taxon>Clostridia</taxon>
        <taxon>Peptostreptococcales</taxon>
        <taxon>Peptostreptococcaceae</taxon>
        <taxon>Romboutsia</taxon>
    </lineage>
</organism>
<dbReference type="KEGG" id="ril:CRIB_287"/>
<accession>A0A1V1I0W4</accession>
<evidence type="ECO:0000313" key="2">
    <source>
        <dbReference type="EMBL" id="CED93044.1"/>
    </source>
</evidence>